<dbReference type="Proteomes" id="UP001199469">
    <property type="component" value="Unassembled WGS sequence"/>
</dbReference>
<comment type="caution">
    <text evidence="2">The sequence shown here is derived from an EMBL/GenBank/DDBJ whole genome shotgun (WGS) entry which is preliminary data.</text>
</comment>
<feature type="region of interest" description="Disordered" evidence="1">
    <location>
        <begin position="307"/>
        <end position="430"/>
    </location>
</feature>
<accession>A0ABS8P0U5</accession>
<dbReference type="RefSeq" id="WP_230729554.1">
    <property type="nucleotide sequence ID" value="NZ_JAJNDB010000001.1"/>
</dbReference>
<proteinExistence type="predicted"/>
<dbReference type="EMBL" id="JAJNDB010000001">
    <property type="protein sequence ID" value="MCD2191866.1"/>
    <property type="molecule type" value="Genomic_DNA"/>
</dbReference>
<protein>
    <submittedName>
        <fullName evidence="2">Uncharacterized protein</fullName>
    </submittedName>
</protein>
<keyword evidence="3" id="KW-1185">Reference proteome</keyword>
<organism evidence="2 3">
    <name type="scientific">Actinomycetospora endophytica</name>
    <dbReference type="NCBI Taxonomy" id="2291215"/>
    <lineage>
        <taxon>Bacteria</taxon>
        <taxon>Bacillati</taxon>
        <taxon>Actinomycetota</taxon>
        <taxon>Actinomycetes</taxon>
        <taxon>Pseudonocardiales</taxon>
        <taxon>Pseudonocardiaceae</taxon>
        <taxon>Actinomycetospora</taxon>
    </lineage>
</organism>
<feature type="compositionally biased region" description="Polar residues" evidence="1">
    <location>
        <begin position="218"/>
        <end position="229"/>
    </location>
</feature>
<name>A0ABS8P0U5_9PSEU</name>
<feature type="compositionally biased region" description="Low complexity" evidence="1">
    <location>
        <begin position="261"/>
        <end position="285"/>
    </location>
</feature>
<gene>
    <name evidence="2" type="ORF">LQ327_00485</name>
</gene>
<evidence type="ECO:0000256" key="1">
    <source>
        <dbReference type="SAM" id="MobiDB-lite"/>
    </source>
</evidence>
<reference evidence="2 3" key="1">
    <citation type="submission" date="2021-11" db="EMBL/GenBank/DDBJ databases">
        <title>Draft genome sequence of Actinomycetospora sp. SF1 isolated from the rhizosphere soil.</title>
        <authorList>
            <person name="Duangmal K."/>
            <person name="Chantavorakit T."/>
        </authorList>
    </citation>
    <scope>NUCLEOTIDE SEQUENCE [LARGE SCALE GENOMIC DNA]</scope>
    <source>
        <strain evidence="2 3">TBRC 5722</strain>
    </source>
</reference>
<feature type="compositionally biased region" description="Low complexity" evidence="1">
    <location>
        <begin position="196"/>
        <end position="217"/>
    </location>
</feature>
<feature type="compositionally biased region" description="Pro residues" evidence="1">
    <location>
        <begin position="185"/>
        <end position="195"/>
    </location>
</feature>
<feature type="compositionally biased region" description="Low complexity" evidence="1">
    <location>
        <begin position="404"/>
        <end position="425"/>
    </location>
</feature>
<sequence length="448" mass="45968">MPVTGGVELRWTLDGTVRSGVIAEAATAGDGAAHREKPSAAERYVQVLAVLPGAEHVAVVDVSGERVLGEWGGPPGSAQVVIDRARRAADPSRPGRRELEDVVSTIGTAFHLSRLVLAGPGHPESMWVAVRINRVQGSLTWSRGVLAGLGGPAGDVHRDHVGPAHEQPPGPHEQDPALPSRAPAVVPPPPPPPTSIPSTSPSEIPRAVPATRTAPTTEGSSNGQVTLTATAPHAWKATLTPTATVAPETSEAPDTSTPKRAAPATVASRAAIPEASTTGSGTEESSVADAAIADIAATVELAASHLSVPGARASSENRPEPLTLGPDRRSPFAPVITVLPPPSPVPEDGTTEEPAPMPAPIIIAPPLSCDRRPVEGEPAIDSGPDESGESGLLDPSPRHTPGVRLVPRLPSPAALPSSRPASSVAHATAFTDEPSVLKRLIYCLRRPS</sequence>
<evidence type="ECO:0000313" key="2">
    <source>
        <dbReference type="EMBL" id="MCD2191866.1"/>
    </source>
</evidence>
<feature type="region of interest" description="Disordered" evidence="1">
    <location>
        <begin position="150"/>
        <end position="285"/>
    </location>
</feature>
<evidence type="ECO:0000313" key="3">
    <source>
        <dbReference type="Proteomes" id="UP001199469"/>
    </source>
</evidence>